<comment type="caution">
    <text evidence="2">The sequence shown here is derived from an EMBL/GenBank/DDBJ whole genome shotgun (WGS) entry which is preliminary data.</text>
</comment>
<gene>
    <name evidence="2" type="ORF">A4X03_0g2956</name>
</gene>
<reference evidence="2" key="1">
    <citation type="submission" date="2016-04" db="EMBL/GenBank/DDBJ databases">
        <authorList>
            <person name="Nguyen H.D."/>
            <person name="Kesanakurti P."/>
            <person name="Cullis J."/>
            <person name="Levesque C.A."/>
            <person name="Hambleton S."/>
        </authorList>
    </citation>
    <scope>NUCLEOTIDE SEQUENCE</scope>
    <source>
        <strain evidence="2">DAOMC 238032</strain>
    </source>
</reference>
<feature type="region of interest" description="Disordered" evidence="1">
    <location>
        <begin position="1"/>
        <end position="50"/>
    </location>
</feature>
<accession>A0A177V5K0</accession>
<dbReference type="Proteomes" id="UP000077671">
    <property type="component" value="Unassembled WGS sequence"/>
</dbReference>
<name>A0A177V5K0_9BASI</name>
<feature type="compositionally biased region" description="Basic and acidic residues" evidence="1">
    <location>
        <begin position="1"/>
        <end position="37"/>
    </location>
</feature>
<evidence type="ECO:0000313" key="3">
    <source>
        <dbReference type="Proteomes" id="UP000077671"/>
    </source>
</evidence>
<dbReference type="AlphaFoldDB" id="A0A177V5K0"/>
<organism evidence="2 3">
    <name type="scientific">Tilletia caries</name>
    <name type="common">wheat bunt fungus</name>
    <dbReference type="NCBI Taxonomy" id="13290"/>
    <lineage>
        <taxon>Eukaryota</taxon>
        <taxon>Fungi</taxon>
        <taxon>Dikarya</taxon>
        <taxon>Basidiomycota</taxon>
        <taxon>Ustilaginomycotina</taxon>
        <taxon>Exobasidiomycetes</taxon>
        <taxon>Tilletiales</taxon>
        <taxon>Tilletiaceae</taxon>
        <taxon>Tilletia</taxon>
    </lineage>
</organism>
<evidence type="ECO:0000313" key="2">
    <source>
        <dbReference type="EMBL" id="KAE8261795.1"/>
    </source>
</evidence>
<proteinExistence type="predicted"/>
<evidence type="ECO:0000256" key="1">
    <source>
        <dbReference type="SAM" id="MobiDB-lite"/>
    </source>
</evidence>
<reference evidence="2" key="2">
    <citation type="journal article" date="2019" name="IMA Fungus">
        <title>Genome sequencing and comparison of five Tilletia species to identify candidate genes for the detection of regulated species infecting wheat.</title>
        <authorList>
            <person name="Nguyen H.D.T."/>
            <person name="Sultana T."/>
            <person name="Kesanakurti P."/>
            <person name="Hambleton S."/>
        </authorList>
    </citation>
    <scope>NUCLEOTIDE SEQUENCE</scope>
    <source>
        <strain evidence="2">DAOMC 238032</strain>
    </source>
</reference>
<protein>
    <submittedName>
        <fullName evidence="2">Uncharacterized protein</fullName>
    </submittedName>
</protein>
<sequence length="84" mass="9489">MERRFGHLINNHDQRPTTIDHERKREETAGISLDDKHHHTTHQYTHPPTHKDTFLFITSRACSSSGSADPSSFRVAVQLSAAAV</sequence>
<dbReference type="EMBL" id="LWDD02000318">
    <property type="protein sequence ID" value="KAE8261795.1"/>
    <property type="molecule type" value="Genomic_DNA"/>
</dbReference>